<feature type="transmembrane region" description="Helical" evidence="5">
    <location>
        <begin position="361"/>
        <end position="383"/>
    </location>
</feature>
<sequence length="557" mass="62775">MLNKDISLNNKDSVNNDGEFKKIDYDELLSSAGQFGRFQVLLFLAMFPAHIYSSFSYFSQLFMTEVSPNHWCWIPELENFTEIERRNLAIPVDGNSQYGYSRCQSYIANWSEVLSLGQKPNATWQTQSCQHGWEFDKTEIPYPTISSELGWVCKKDSYQATAQAIFFIGSTVGGFLIGWISDKYGRIPALVTSNLIIFIGGILSVFATDLLQFSACRFLVGMGYDNCVMMMYLLLVEYVAPKYRTIVANLPGAIFYTIGVTALPWICLACGHWKTISITTSVPMLLVILAPFVLPESPRWLLSKGRVNDTIDKIKAIGKVNGKEVPQEIVDKFIKTIENKEIQETYSCMIIVKHKVLRKSFICMCSLFMLCMIIFDALIRTIGALKYDFFLSFTFVSFTEFPSLLIISFILDLTGRKWLTIVALILTCILSILSTFVGEGLPSVMCIVLARFCINFAINACMQWTTEILPTPVRGSGSSIVHICSYVSSVVSPYIVYLQNYVIWLPHIIIGGIALLGVICAFMLPETANKAMPHTLKDAEDLVNNQIMFDIPFLRKK</sequence>
<dbReference type="AlphaFoldDB" id="A0A9P0TVY1"/>
<evidence type="ECO:0000313" key="8">
    <source>
        <dbReference type="Proteomes" id="UP001152562"/>
    </source>
</evidence>
<dbReference type="GO" id="GO:0022857">
    <property type="term" value="F:transmembrane transporter activity"/>
    <property type="evidence" value="ECO:0007669"/>
    <property type="project" value="InterPro"/>
</dbReference>
<dbReference type="Gene3D" id="1.20.1250.20">
    <property type="entry name" value="MFS general substrate transporter like domains"/>
    <property type="match status" value="1"/>
</dbReference>
<feature type="transmembrane region" description="Helical" evidence="5">
    <location>
        <begin position="389"/>
        <end position="411"/>
    </location>
</feature>
<dbReference type="SUPFAM" id="SSF103473">
    <property type="entry name" value="MFS general substrate transporter"/>
    <property type="match status" value="1"/>
</dbReference>
<dbReference type="InterPro" id="IPR036259">
    <property type="entry name" value="MFS_trans_sf"/>
</dbReference>
<dbReference type="InterPro" id="IPR005828">
    <property type="entry name" value="MFS_sugar_transport-like"/>
</dbReference>
<evidence type="ECO:0000256" key="1">
    <source>
        <dbReference type="ARBA" id="ARBA00004141"/>
    </source>
</evidence>
<evidence type="ECO:0000313" key="7">
    <source>
        <dbReference type="EMBL" id="CAH4038600.1"/>
    </source>
</evidence>
<dbReference type="Proteomes" id="UP001152562">
    <property type="component" value="Unassembled WGS sequence"/>
</dbReference>
<dbReference type="Pfam" id="PF00083">
    <property type="entry name" value="Sugar_tr"/>
    <property type="match status" value="1"/>
</dbReference>
<evidence type="ECO:0000256" key="2">
    <source>
        <dbReference type="ARBA" id="ARBA00022692"/>
    </source>
</evidence>
<comment type="subcellular location">
    <subcellularLocation>
        <location evidence="1">Membrane</location>
        <topology evidence="1">Multi-pass membrane protein</topology>
    </subcellularLocation>
</comment>
<keyword evidence="4 5" id="KW-0472">Membrane</keyword>
<dbReference type="PROSITE" id="PS50850">
    <property type="entry name" value="MFS"/>
    <property type="match status" value="1"/>
</dbReference>
<feature type="domain" description="Major facilitator superfamily (MFS) profile" evidence="6">
    <location>
        <begin position="105"/>
        <end position="529"/>
    </location>
</feature>
<feature type="transmembrane region" description="Helical" evidence="5">
    <location>
        <begin position="160"/>
        <end position="180"/>
    </location>
</feature>
<evidence type="ECO:0000256" key="4">
    <source>
        <dbReference type="ARBA" id="ARBA00023136"/>
    </source>
</evidence>
<evidence type="ECO:0000256" key="5">
    <source>
        <dbReference type="SAM" id="Phobius"/>
    </source>
</evidence>
<feature type="transmembrane region" description="Helical" evidence="5">
    <location>
        <begin position="503"/>
        <end position="524"/>
    </location>
</feature>
<feature type="transmembrane region" description="Helical" evidence="5">
    <location>
        <begin position="418"/>
        <end position="434"/>
    </location>
</feature>
<dbReference type="GO" id="GO:0016020">
    <property type="term" value="C:membrane"/>
    <property type="evidence" value="ECO:0007669"/>
    <property type="project" value="UniProtKB-SubCell"/>
</dbReference>
<dbReference type="InterPro" id="IPR020846">
    <property type="entry name" value="MFS_dom"/>
</dbReference>
<feature type="transmembrane region" description="Helical" evidence="5">
    <location>
        <begin position="246"/>
        <end position="266"/>
    </location>
</feature>
<reference evidence="7" key="1">
    <citation type="submission" date="2022-05" db="EMBL/GenBank/DDBJ databases">
        <authorList>
            <person name="Okamura Y."/>
        </authorList>
    </citation>
    <scope>NUCLEOTIDE SEQUENCE</scope>
</reference>
<name>A0A9P0TVY1_PIEBR</name>
<keyword evidence="3 5" id="KW-1133">Transmembrane helix</keyword>
<feature type="transmembrane region" description="Helical" evidence="5">
    <location>
        <begin position="40"/>
        <end position="58"/>
    </location>
</feature>
<proteinExistence type="predicted"/>
<feature type="transmembrane region" description="Helical" evidence="5">
    <location>
        <begin position="187"/>
        <end position="206"/>
    </location>
</feature>
<dbReference type="PANTHER" id="PTHR24064">
    <property type="entry name" value="SOLUTE CARRIER FAMILY 22 MEMBER"/>
    <property type="match status" value="1"/>
</dbReference>
<evidence type="ECO:0000259" key="6">
    <source>
        <dbReference type="PROSITE" id="PS50850"/>
    </source>
</evidence>
<feature type="transmembrane region" description="Helical" evidence="5">
    <location>
        <begin position="218"/>
        <end position="239"/>
    </location>
</feature>
<keyword evidence="2 5" id="KW-0812">Transmembrane</keyword>
<dbReference type="EMBL" id="CALOZG010000087">
    <property type="protein sequence ID" value="CAH4038600.1"/>
    <property type="molecule type" value="Genomic_DNA"/>
</dbReference>
<protein>
    <recommendedName>
        <fullName evidence="6">Major facilitator superfamily (MFS) profile domain-containing protein</fullName>
    </recommendedName>
</protein>
<organism evidence="7 8">
    <name type="scientific">Pieris brassicae</name>
    <name type="common">White butterfly</name>
    <name type="synonym">Large white butterfly</name>
    <dbReference type="NCBI Taxonomy" id="7116"/>
    <lineage>
        <taxon>Eukaryota</taxon>
        <taxon>Metazoa</taxon>
        <taxon>Ecdysozoa</taxon>
        <taxon>Arthropoda</taxon>
        <taxon>Hexapoda</taxon>
        <taxon>Insecta</taxon>
        <taxon>Pterygota</taxon>
        <taxon>Neoptera</taxon>
        <taxon>Endopterygota</taxon>
        <taxon>Lepidoptera</taxon>
        <taxon>Glossata</taxon>
        <taxon>Ditrysia</taxon>
        <taxon>Papilionoidea</taxon>
        <taxon>Pieridae</taxon>
        <taxon>Pierinae</taxon>
        <taxon>Pieris</taxon>
    </lineage>
</organism>
<feature type="transmembrane region" description="Helical" evidence="5">
    <location>
        <begin position="272"/>
        <end position="294"/>
    </location>
</feature>
<keyword evidence="8" id="KW-1185">Reference proteome</keyword>
<accession>A0A9P0TVY1</accession>
<comment type="caution">
    <text evidence="7">The sequence shown here is derived from an EMBL/GenBank/DDBJ whole genome shotgun (WGS) entry which is preliminary data.</text>
</comment>
<gene>
    <name evidence="7" type="ORF">PIBRA_LOCUS14132</name>
</gene>
<evidence type="ECO:0000256" key="3">
    <source>
        <dbReference type="ARBA" id="ARBA00022989"/>
    </source>
</evidence>